<dbReference type="GO" id="GO:0005739">
    <property type="term" value="C:mitochondrion"/>
    <property type="evidence" value="ECO:0007669"/>
    <property type="project" value="TreeGrafter"/>
</dbReference>
<evidence type="ECO:0000313" key="6">
    <source>
        <dbReference type="EMBL" id="PVU87241.1"/>
    </source>
</evidence>
<reference evidence="6 7" key="1">
    <citation type="journal article" date="2018" name="MBio">
        <title>Comparative Genomics Reveals the Core Gene Toolbox for the Fungus-Insect Symbiosis.</title>
        <authorList>
            <person name="Wang Y."/>
            <person name="Stata M."/>
            <person name="Wang W."/>
            <person name="Stajich J.E."/>
            <person name="White M.M."/>
            <person name="Moncalvo J.M."/>
        </authorList>
    </citation>
    <scope>NUCLEOTIDE SEQUENCE [LARGE SCALE GENOMIC DNA]</scope>
    <source>
        <strain evidence="6 7">SWE-8-4</strain>
    </source>
</reference>
<evidence type="ECO:0000313" key="7">
    <source>
        <dbReference type="Proteomes" id="UP000245383"/>
    </source>
</evidence>
<name>A0A2T9Y4I0_9FUNG</name>
<dbReference type="InterPro" id="IPR013520">
    <property type="entry name" value="Ribonucl_H"/>
</dbReference>
<proteinExistence type="inferred from homology"/>
<accession>A0A2T9Y4I0</accession>
<dbReference type="GO" id="GO:0003676">
    <property type="term" value="F:nucleic acid binding"/>
    <property type="evidence" value="ECO:0007669"/>
    <property type="project" value="InterPro"/>
</dbReference>
<dbReference type="InterPro" id="IPR036397">
    <property type="entry name" value="RNaseH_sf"/>
</dbReference>
<keyword evidence="7" id="KW-1185">Reference proteome</keyword>
<dbReference type="SMART" id="SM00479">
    <property type="entry name" value="EXOIII"/>
    <property type="match status" value="1"/>
</dbReference>
<keyword evidence="3" id="KW-0378">Hydrolase</keyword>
<dbReference type="AlphaFoldDB" id="A0A2T9Y4I0"/>
<gene>
    <name evidence="6" type="ORF">BB561_006416</name>
</gene>
<dbReference type="PANTHER" id="PTHR11046:SF0">
    <property type="entry name" value="OLIGORIBONUCLEASE, MITOCHONDRIAL"/>
    <property type="match status" value="1"/>
</dbReference>
<dbReference type="SUPFAM" id="SSF53098">
    <property type="entry name" value="Ribonuclease H-like"/>
    <property type="match status" value="1"/>
</dbReference>
<feature type="domain" description="Exonuclease" evidence="5">
    <location>
        <begin position="7"/>
        <end position="175"/>
    </location>
</feature>
<dbReference type="Pfam" id="PF00929">
    <property type="entry name" value="RNase_T"/>
    <property type="match status" value="1"/>
</dbReference>
<dbReference type="Gene3D" id="3.30.420.10">
    <property type="entry name" value="Ribonuclease H-like superfamily/Ribonuclease H"/>
    <property type="match status" value="1"/>
</dbReference>
<evidence type="ECO:0000259" key="5">
    <source>
        <dbReference type="SMART" id="SM00479"/>
    </source>
</evidence>
<dbReference type="EMBL" id="MBFR01000532">
    <property type="protein sequence ID" value="PVU87241.1"/>
    <property type="molecule type" value="Genomic_DNA"/>
</dbReference>
<dbReference type="STRING" id="133385.A0A2T9Y4I0"/>
<comment type="similarity">
    <text evidence="1">Belongs to the oligoribonuclease family.</text>
</comment>
<comment type="caution">
    <text evidence="6">The sequence shown here is derived from an EMBL/GenBank/DDBJ whole genome shotgun (WGS) entry which is preliminary data.</text>
</comment>
<evidence type="ECO:0000256" key="1">
    <source>
        <dbReference type="ARBA" id="ARBA00009921"/>
    </source>
</evidence>
<keyword evidence="4" id="KW-0269">Exonuclease</keyword>
<keyword evidence="2" id="KW-0540">Nuclease</keyword>
<dbReference type="InterPro" id="IPR012337">
    <property type="entry name" value="RNaseH-like_sf"/>
</dbReference>
<organism evidence="6 7">
    <name type="scientific">Smittium simulii</name>
    <dbReference type="NCBI Taxonomy" id="133385"/>
    <lineage>
        <taxon>Eukaryota</taxon>
        <taxon>Fungi</taxon>
        <taxon>Fungi incertae sedis</taxon>
        <taxon>Zoopagomycota</taxon>
        <taxon>Kickxellomycotina</taxon>
        <taxon>Harpellomycetes</taxon>
        <taxon>Harpellales</taxon>
        <taxon>Legeriomycetaceae</taxon>
        <taxon>Smittium</taxon>
    </lineage>
</organism>
<dbReference type="OrthoDB" id="270189at2759"/>
<protein>
    <recommendedName>
        <fullName evidence="5">Exonuclease domain-containing protein</fullName>
    </recommendedName>
</protein>
<dbReference type="InterPro" id="IPR022894">
    <property type="entry name" value="Oligoribonuclease"/>
</dbReference>
<dbReference type="PANTHER" id="PTHR11046">
    <property type="entry name" value="OLIGORIBONUCLEASE, MITOCHONDRIAL"/>
    <property type="match status" value="1"/>
</dbReference>
<evidence type="ECO:0000256" key="3">
    <source>
        <dbReference type="ARBA" id="ARBA00022801"/>
    </source>
</evidence>
<dbReference type="NCBIfam" id="NF003765">
    <property type="entry name" value="PRK05359.1"/>
    <property type="match status" value="1"/>
</dbReference>
<dbReference type="CDD" id="cd06135">
    <property type="entry name" value="Orn"/>
    <property type="match status" value="1"/>
</dbReference>
<evidence type="ECO:0000256" key="2">
    <source>
        <dbReference type="ARBA" id="ARBA00022722"/>
    </source>
</evidence>
<dbReference type="GO" id="GO:0000175">
    <property type="term" value="F:3'-5'-RNA exonuclease activity"/>
    <property type="evidence" value="ECO:0007669"/>
    <property type="project" value="InterPro"/>
</dbReference>
<sequence length="179" mass="20566">MKAGTGTMVWIDCEMTGLDPEQDHLLEIAVVITSNNINKILETLELVIHQPDDILDNMNSWCIEHHGESGLTKKVRESDISLEQAEQLIIELILRACDQNHKPLIAGNTVHADLAFLKKYMPNMVKLLHYRIIDVSSIKELMWKWLPNTARKAPAMDDILESIEELKYYKKKLFSNVKD</sequence>
<evidence type="ECO:0000256" key="4">
    <source>
        <dbReference type="ARBA" id="ARBA00022839"/>
    </source>
</evidence>
<dbReference type="Proteomes" id="UP000245383">
    <property type="component" value="Unassembled WGS sequence"/>
</dbReference>